<organism evidence="1 2">
    <name type="scientific">Candidatus Synechococcus spongiarum LMB bulk15N</name>
    <dbReference type="NCBI Taxonomy" id="1943583"/>
    <lineage>
        <taxon>Bacteria</taxon>
        <taxon>Bacillati</taxon>
        <taxon>Cyanobacteriota</taxon>
        <taxon>Cyanophyceae</taxon>
        <taxon>Synechococcales</taxon>
        <taxon>Synechococcaceae</taxon>
        <taxon>Synechococcus</taxon>
    </lineage>
</organism>
<gene>
    <name evidence="1" type="ORF">BV53_03240</name>
</gene>
<accession>A0A1T1D496</accession>
<evidence type="ECO:0000313" key="2">
    <source>
        <dbReference type="Proteomes" id="UP000242590"/>
    </source>
</evidence>
<proteinExistence type="predicted"/>
<dbReference type="OrthoDB" id="158656at2"/>
<protein>
    <recommendedName>
        <fullName evidence="3">Restriction endonuclease</fullName>
    </recommendedName>
</protein>
<name>A0A1T1D496_9SYNE</name>
<evidence type="ECO:0000313" key="1">
    <source>
        <dbReference type="EMBL" id="OOV35699.1"/>
    </source>
</evidence>
<dbReference type="AlphaFoldDB" id="A0A1T1D496"/>
<dbReference type="EMBL" id="MWLE01000043">
    <property type="protein sequence ID" value="OOV35699.1"/>
    <property type="molecule type" value="Genomic_DNA"/>
</dbReference>
<reference evidence="1 2" key="1">
    <citation type="submission" date="2017-02" db="EMBL/GenBank/DDBJ databases">
        <title>Draft Genome Sequences of 'Candidatus Synechococcus spongiarum', Cyanobacterial Symbionts of the Mediterranean Sponge Aplysina aerophoba from two locations.</title>
        <authorList>
            <person name="Slaby B.M."/>
            <person name="Hentschel U."/>
        </authorList>
    </citation>
    <scope>NUCLEOTIDE SEQUENCE [LARGE SCALE GENOMIC DNA]</scope>
    <source>
        <strain evidence="1">LMB bulk15N</strain>
    </source>
</reference>
<evidence type="ECO:0008006" key="3">
    <source>
        <dbReference type="Google" id="ProtNLM"/>
    </source>
</evidence>
<dbReference type="Proteomes" id="UP000242590">
    <property type="component" value="Unassembled WGS sequence"/>
</dbReference>
<sequence>MDSSLELQACHPQPVDIESFNPAARLPYGLTIEHLCTAMNSCIHFIGFVNQQLHGRSIPRLETILMSATFSSMIGEFMASTIPKHCRTIAKNGYHNGHPDLVPKEMFPNDTVQYAREGIEVKSSRYLRGWQGHNAENVWLMVFCFASNRPNDKEKDISPFPFRYLGVFGARLEKADWTFSGRSTTSRRTITASVNRSGHAKMVDNWIYRNPSPKL</sequence>
<comment type="caution">
    <text evidence="1">The sequence shown here is derived from an EMBL/GenBank/DDBJ whole genome shotgun (WGS) entry which is preliminary data.</text>
</comment>